<dbReference type="Proteomes" id="UP000677803">
    <property type="component" value="Unassembled WGS sequence"/>
</dbReference>
<dbReference type="AlphaFoldDB" id="A0A8S4ALV6"/>
<feature type="region of interest" description="Disordered" evidence="1">
    <location>
        <begin position="1"/>
        <end position="80"/>
    </location>
</feature>
<reference evidence="2" key="1">
    <citation type="submission" date="2021-05" db="EMBL/GenBank/DDBJ databases">
        <authorList>
            <person name="Tigano A."/>
        </authorList>
    </citation>
    <scope>NUCLEOTIDE SEQUENCE</scope>
</reference>
<evidence type="ECO:0000313" key="3">
    <source>
        <dbReference type="Proteomes" id="UP000677803"/>
    </source>
</evidence>
<keyword evidence="3" id="KW-1185">Reference proteome</keyword>
<proteinExistence type="predicted"/>
<dbReference type="EMBL" id="CAJRST010005557">
    <property type="protein sequence ID" value="CAG5890079.1"/>
    <property type="molecule type" value="Genomic_DNA"/>
</dbReference>
<comment type="caution">
    <text evidence="2">The sequence shown here is derived from an EMBL/GenBank/DDBJ whole genome shotgun (WGS) entry which is preliminary data.</text>
</comment>
<organism evidence="2 3">
    <name type="scientific">Menidia menidia</name>
    <name type="common">Atlantic silverside</name>
    <dbReference type="NCBI Taxonomy" id="238744"/>
    <lineage>
        <taxon>Eukaryota</taxon>
        <taxon>Metazoa</taxon>
        <taxon>Chordata</taxon>
        <taxon>Craniata</taxon>
        <taxon>Vertebrata</taxon>
        <taxon>Euteleostomi</taxon>
        <taxon>Actinopterygii</taxon>
        <taxon>Neopterygii</taxon>
        <taxon>Teleostei</taxon>
        <taxon>Neoteleostei</taxon>
        <taxon>Acanthomorphata</taxon>
        <taxon>Ovalentaria</taxon>
        <taxon>Atherinomorphae</taxon>
        <taxon>Atheriniformes</taxon>
        <taxon>Atherinopsidae</taxon>
        <taxon>Menidiinae</taxon>
        <taxon>Menidia</taxon>
    </lineage>
</organism>
<feature type="compositionally biased region" description="Basic and acidic residues" evidence="1">
    <location>
        <begin position="25"/>
        <end position="71"/>
    </location>
</feature>
<gene>
    <name evidence="2" type="ORF">MMEN_LOCUS6239</name>
</gene>
<feature type="compositionally biased region" description="Low complexity" evidence="1">
    <location>
        <begin position="11"/>
        <end position="24"/>
    </location>
</feature>
<name>A0A8S4ALV6_9TELE</name>
<sequence>MTQADLSAGLPELSQQQPPQQAWPPKEEPDLHRDQDPHGEQDRVDVEVLERDTPPDTPDDHVMDFSRKTEGEEAALSPPP</sequence>
<protein>
    <submittedName>
        <fullName evidence="2">(Atlantic silverside) hypothetical protein</fullName>
    </submittedName>
</protein>
<evidence type="ECO:0000313" key="2">
    <source>
        <dbReference type="EMBL" id="CAG5890079.1"/>
    </source>
</evidence>
<evidence type="ECO:0000256" key="1">
    <source>
        <dbReference type="SAM" id="MobiDB-lite"/>
    </source>
</evidence>
<accession>A0A8S4ALV6</accession>